<accession>A0A9D6V3F7</accession>
<dbReference type="Proteomes" id="UP000807825">
    <property type="component" value="Unassembled WGS sequence"/>
</dbReference>
<organism evidence="2 3">
    <name type="scientific">Desulfomonile tiedjei</name>
    <dbReference type="NCBI Taxonomy" id="2358"/>
    <lineage>
        <taxon>Bacteria</taxon>
        <taxon>Pseudomonadati</taxon>
        <taxon>Thermodesulfobacteriota</taxon>
        <taxon>Desulfomonilia</taxon>
        <taxon>Desulfomonilales</taxon>
        <taxon>Desulfomonilaceae</taxon>
        <taxon>Desulfomonile</taxon>
    </lineage>
</organism>
<dbReference type="EMBL" id="JACRDE010000304">
    <property type="protein sequence ID" value="MBI5250089.1"/>
    <property type="molecule type" value="Genomic_DNA"/>
</dbReference>
<sequence length="105" mass="12001">MEEKNLSESQRKWLEASRKIGPGAMTKSERQLLERLYAEMLPKEQQELQQYLQEEFQKKVAEQQGGEDPTEKMLGKTWATPSKKLISAISKAQPPKPSGTNKDPQ</sequence>
<name>A0A9D6V3F7_9BACT</name>
<evidence type="ECO:0000313" key="2">
    <source>
        <dbReference type="EMBL" id="MBI5250089.1"/>
    </source>
</evidence>
<evidence type="ECO:0000256" key="1">
    <source>
        <dbReference type="SAM" id="MobiDB-lite"/>
    </source>
</evidence>
<reference evidence="2" key="1">
    <citation type="submission" date="2020-07" db="EMBL/GenBank/DDBJ databases">
        <title>Huge and variable diversity of episymbiotic CPR bacteria and DPANN archaea in groundwater ecosystems.</title>
        <authorList>
            <person name="He C.Y."/>
            <person name="Keren R."/>
            <person name="Whittaker M."/>
            <person name="Farag I.F."/>
            <person name="Doudna J."/>
            <person name="Cate J.H.D."/>
            <person name="Banfield J.F."/>
        </authorList>
    </citation>
    <scope>NUCLEOTIDE SEQUENCE</scope>
    <source>
        <strain evidence="2">NC_groundwater_1664_Pr3_B-0.1um_52_9</strain>
    </source>
</reference>
<evidence type="ECO:0000313" key="3">
    <source>
        <dbReference type="Proteomes" id="UP000807825"/>
    </source>
</evidence>
<feature type="region of interest" description="Disordered" evidence="1">
    <location>
        <begin position="82"/>
        <end position="105"/>
    </location>
</feature>
<proteinExistence type="predicted"/>
<dbReference type="AlphaFoldDB" id="A0A9D6V3F7"/>
<gene>
    <name evidence="2" type="ORF">HY912_11405</name>
</gene>
<comment type="caution">
    <text evidence="2">The sequence shown here is derived from an EMBL/GenBank/DDBJ whole genome shotgun (WGS) entry which is preliminary data.</text>
</comment>
<protein>
    <submittedName>
        <fullName evidence="2">Uncharacterized protein</fullName>
    </submittedName>
</protein>